<protein>
    <submittedName>
        <fullName evidence="2">Putative transcriptional regulator</fullName>
    </submittedName>
</protein>
<evidence type="ECO:0000259" key="1">
    <source>
        <dbReference type="PROSITE" id="PS50937"/>
    </source>
</evidence>
<dbReference type="InterPro" id="IPR000551">
    <property type="entry name" value="MerR-type_HTH_dom"/>
</dbReference>
<keyword evidence="3" id="KW-1185">Reference proteome</keyword>
<dbReference type="SMART" id="SM00422">
    <property type="entry name" value="HTH_MERR"/>
    <property type="match status" value="1"/>
</dbReference>
<dbReference type="HOGENOM" id="CLU_101367_0_0_9"/>
<dbReference type="GO" id="GO:0003677">
    <property type="term" value="F:DNA binding"/>
    <property type="evidence" value="ECO:0007669"/>
    <property type="project" value="InterPro"/>
</dbReference>
<dbReference type="KEGG" id="dor:Desor_3864"/>
<reference evidence="3" key="1">
    <citation type="submission" date="2011-11" db="EMBL/GenBank/DDBJ databases">
        <title>Complete sequence of Desulfosporosinus orientis DSM 765.</title>
        <authorList>
            <person name="Lucas S."/>
            <person name="Han J."/>
            <person name="Lapidus A."/>
            <person name="Cheng J.-F."/>
            <person name="Goodwin L."/>
            <person name="Pitluck S."/>
            <person name="Peters L."/>
            <person name="Ovchinnikova G."/>
            <person name="Teshima H."/>
            <person name="Detter J.C."/>
            <person name="Han C."/>
            <person name="Tapia R."/>
            <person name="Land M."/>
            <person name="Hauser L."/>
            <person name="Kyrpides N."/>
            <person name="Ivanova N."/>
            <person name="Pagani I."/>
            <person name="Pester M."/>
            <person name="Spring S."/>
            <person name="Ollivier B."/>
            <person name="Rattei T."/>
            <person name="Klenk H.-P."/>
            <person name="Wagner M."/>
            <person name="Loy A."/>
            <person name="Woyke T."/>
        </authorList>
    </citation>
    <scope>NUCLEOTIDE SEQUENCE [LARGE SCALE GENOMIC DNA]</scope>
    <source>
        <strain evidence="3">ATCC 19365 / DSM 765 / NCIMB 8382 / VKM B-1628</strain>
    </source>
</reference>
<proteinExistence type="predicted"/>
<dbReference type="STRING" id="768706.Desor_3864"/>
<dbReference type="Proteomes" id="UP000006346">
    <property type="component" value="Chromosome"/>
</dbReference>
<dbReference type="OrthoDB" id="9811000at2"/>
<evidence type="ECO:0000313" key="2">
    <source>
        <dbReference type="EMBL" id="AET69314.1"/>
    </source>
</evidence>
<dbReference type="AlphaFoldDB" id="G7WBR7"/>
<accession>G7WBR7</accession>
<reference evidence="2 3" key="2">
    <citation type="journal article" date="2012" name="J. Bacteriol.">
        <title>Complete genome sequences of Desulfosporosinus orientis DSM765T, Desulfosporosinus youngiae DSM17734T, Desulfosporosinus meridiei DSM13257T, and Desulfosporosinus acidiphilus DSM22704T.</title>
        <authorList>
            <person name="Pester M."/>
            <person name="Brambilla E."/>
            <person name="Alazard D."/>
            <person name="Rattei T."/>
            <person name="Weinmaier T."/>
            <person name="Han J."/>
            <person name="Lucas S."/>
            <person name="Lapidus A."/>
            <person name="Cheng J.F."/>
            <person name="Goodwin L."/>
            <person name="Pitluck S."/>
            <person name="Peters L."/>
            <person name="Ovchinnikova G."/>
            <person name="Teshima H."/>
            <person name="Detter J.C."/>
            <person name="Han C.S."/>
            <person name="Tapia R."/>
            <person name="Land M.L."/>
            <person name="Hauser L."/>
            <person name="Kyrpides N.C."/>
            <person name="Ivanova N.N."/>
            <person name="Pagani I."/>
            <person name="Huntmann M."/>
            <person name="Wei C.L."/>
            <person name="Davenport K.W."/>
            <person name="Daligault H."/>
            <person name="Chain P.S."/>
            <person name="Chen A."/>
            <person name="Mavromatis K."/>
            <person name="Markowitz V."/>
            <person name="Szeto E."/>
            <person name="Mikhailova N."/>
            <person name="Pati A."/>
            <person name="Wagner M."/>
            <person name="Woyke T."/>
            <person name="Ollivier B."/>
            <person name="Klenk H.P."/>
            <person name="Spring S."/>
            <person name="Loy A."/>
        </authorList>
    </citation>
    <scope>NUCLEOTIDE SEQUENCE [LARGE SCALE GENOMIC DNA]</scope>
    <source>
        <strain evidence="3">ATCC 19365 / DSM 765 / NCIMB 8382 / VKM B-1628</strain>
    </source>
</reference>
<dbReference type="SUPFAM" id="SSF46955">
    <property type="entry name" value="Putative DNA-binding domain"/>
    <property type="match status" value="1"/>
</dbReference>
<evidence type="ECO:0000313" key="3">
    <source>
        <dbReference type="Proteomes" id="UP000006346"/>
    </source>
</evidence>
<sequence>MKMGLKMKEITEKAGINNSTVIYYISLGLLPEPIKTSKNMAYYPDSYLRIIPVILYLKETLHLPLATIKQLIDNIGYDKISIKNALHYYETFLKSFDYKDDIVNYGKEEFIIKACLEDKEITELESKEMILSSVKGFYYYEDLLTAKAYKTLRDYGIPFTSIERLAAIIKKLVNEVHEIYHEHEWKFNEQEEVEFTGILQKELDIIFHYLMSKYSQALFKNESSK</sequence>
<dbReference type="EMBL" id="CP003108">
    <property type="protein sequence ID" value="AET69314.1"/>
    <property type="molecule type" value="Genomic_DNA"/>
</dbReference>
<gene>
    <name evidence="2" type="ordered locus">Desor_3864</name>
</gene>
<dbReference type="Pfam" id="PF13411">
    <property type="entry name" value="MerR_1"/>
    <property type="match status" value="1"/>
</dbReference>
<dbReference type="InterPro" id="IPR009061">
    <property type="entry name" value="DNA-bd_dom_put_sf"/>
</dbReference>
<organism evidence="2 3">
    <name type="scientific">Desulfosporosinus orientis (strain ATCC 19365 / DSM 765 / NCIMB 8382 / VKM B-1628 / Singapore I)</name>
    <name type="common">Desulfotomaculum orientis</name>
    <dbReference type="NCBI Taxonomy" id="768706"/>
    <lineage>
        <taxon>Bacteria</taxon>
        <taxon>Bacillati</taxon>
        <taxon>Bacillota</taxon>
        <taxon>Clostridia</taxon>
        <taxon>Eubacteriales</taxon>
        <taxon>Desulfitobacteriaceae</taxon>
        <taxon>Desulfosporosinus</taxon>
    </lineage>
</organism>
<dbReference type="PATRIC" id="fig|768706.3.peg.3906"/>
<name>G7WBR7_DESOD</name>
<feature type="domain" description="HTH merR-type" evidence="1">
    <location>
        <begin position="4"/>
        <end position="74"/>
    </location>
</feature>
<dbReference type="Gene3D" id="1.10.1660.10">
    <property type="match status" value="1"/>
</dbReference>
<dbReference type="PROSITE" id="PS50937">
    <property type="entry name" value="HTH_MERR_2"/>
    <property type="match status" value="1"/>
</dbReference>
<dbReference type="GO" id="GO:0006355">
    <property type="term" value="P:regulation of DNA-templated transcription"/>
    <property type="evidence" value="ECO:0007669"/>
    <property type="project" value="InterPro"/>
</dbReference>
<dbReference type="eggNOG" id="COG0789">
    <property type="taxonomic scope" value="Bacteria"/>
</dbReference>